<feature type="transmembrane region" description="Helical" evidence="8">
    <location>
        <begin position="6"/>
        <end position="27"/>
    </location>
</feature>
<feature type="binding site" evidence="7">
    <location>
        <position position="217"/>
    </location>
    <ligand>
        <name>Mg(2+)</name>
        <dbReference type="ChEBI" id="CHEBI:18420"/>
    </ligand>
</feature>
<dbReference type="InterPro" id="IPR000715">
    <property type="entry name" value="Glycosyl_transferase_4"/>
</dbReference>
<dbReference type="CDD" id="cd06854">
    <property type="entry name" value="GT_WbpL_WbcO_like"/>
    <property type="match status" value="1"/>
</dbReference>
<evidence type="ECO:0000313" key="10">
    <source>
        <dbReference type="Proteomes" id="UP000274556"/>
    </source>
</evidence>
<dbReference type="GO" id="GO:0005886">
    <property type="term" value="C:plasma membrane"/>
    <property type="evidence" value="ECO:0007669"/>
    <property type="project" value="UniProtKB-SubCell"/>
</dbReference>
<keyword evidence="10" id="KW-1185">Reference proteome</keyword>
<proteinExistence type="predicted"/>
<dbReference type="GO" id="GO:0009103">
    <property type="term" value="P:lipopolysaccharide biosynthetic process"/>
    <property type="evidence" value="ECO:0007669"/>
    <property type="project" value="TreeGrafter"/>
</dbReference>
<keyword evidence="4 8" id="KW-0812">Transmembrane</keyword>
<evidence type="ECO:0000256" key="6">
    <source>
        <dbReference type="ARBA" id="ARBA00023136"/>
    </source>
</evidence>
<feature type="transmembrane region" description="Helical" evidence="8">
    <location>
        <begin position="132"/>
        <end position="153"/>
    </location>
</feature>
<dbReference type="Pfam" id="PF00953">
    <property type="entry name" value="Glycos_transf_4"/>
    <property type="match status" value="1"/>
</dbReference>
<comment type="cofactor">
    <cofactor evidence="7">
        <name>Mg(2+)</name>
        <dbReference type="ChEBI" id="CHEBI:18420"/>
    </cofactor>
</comment>
<dbReference type="GO" id="GO:0016780">
    <property type="term" value="F:phosphotransferase activity, for other substituted phosphate groups"/>
    <property type="evidence" value="ECO:0007669"/>
    <property type="project" value="InterPro"/>
</dbReference>
<dbReference type="AlphaFoldDB" id="A0A495V6V4"/>
<keyword evidence="3 9" id="KW-0808">Transferase</keyword>
<keyword evidence="5 8" id="KW-1133">Transmembrane helix</keyword>
<dbReference type="OrthoDB" id="9783652at2"/>
<evidence type="ECO:0000256" key="4">
    <source>
        <dbReference type="ARBA" id="ARBA00022692"/>
    </source>
</evidence>
<feature type="transmembrane region" description="Helical" evidence="8">
    <location>
        <begin position="213"/>
        <end position="233"/>
    </location>
</feature>
<keyword evidence="7" id="KW-0460">Magnesium</keyword>
<dbReference type="EMBL" id="RBXL01000001">
    <property type="protein sequence ID" value="RKT44087.1"/>
    <property type="molecule type" value="Genomic_DNA"/>
</dbReference>
<comment type="subcellular location">
    <subcellularLocation>
        <location evidence="1">Cell membrane</location>
        <topology evidence="1">Multi-pass membrane protein</topology>
    </subcellularLocation>
</comment>
<evidence type="ECO:0000256" key="2">
    <source>
        <dbReference type="ARBA" id="ARBA00022475"/>
    </source>
</evidence>
<feature type="binding site" evidence="7">
    <location>
        <position position="157"/>
    </location>
    <ligand>
        <name>Mg(2+)</name>
        <dbReference type="ChEBI" id="CHEBI:18420"/>
    </ligand>
</feature>
<organism evidence="9 10">
    <name type="scientific">Thiocapsa rosea</name>
    <dbReference type="NCBI Taxonomy" id="69360"/>
    <lineage>
        <taxon>Bacteria</taxon>
        <taxon>Pseudomonadati</taxon>
        <taxon>Pseudomonadota</taxon>
        <taxon>Gammaproteobacteria</taxon>
        <taxon>Chromatiales</taxon>
        <taxon>Chromatiaceae</taxon>
        <taxon>Thiocapsa</taxon>
    </lineage>
</organism>
<gene>
    <name evidence="9" type="ORF">BDD21_1459</name>
</gene>
<feature type="transmembrane region" description="Helical" evidence="8">
    <location>
        <begin position="107"/>
        <end position="126"/>
    </location>
</feature>
<dbReference type="PANTHER" id="PTHR22926">
    <property type="entry name" value="PHOSPHO-N-ACETYLMURAMOYL-PENTAPEPTIDE-TRANSFERASE"/>
    <property type="match status" value="1"/>
</dbReference>
<feature type="transmembrane region" description="Helical" evidence="8">
    <location>
        <begin position="188"/>
        <end position="206"/>
    </location>
</feature>
<feature type="transmembrane region" description="Helical" evidence="8">
    <location>
        <begin position="79"/>
        <end position="95"/>
    </location>
</feature>
<keyword evidence="7" id="KW-0479">Metal-binding</keyword>
<evidence type="ECO:0000256" key="3">
    <source>
        <dbReference type="ARBA" id="ARBA00022679"/>
    </source>
</evidence>
<keyword evidence="6 8" id="KW-0472">Membrane</keyword>
<dbReference type="PANTHER" id="PTHR22926:SF3">
    <property type="entry name" value="UNDECAPRENYL-PHOSPHATE ALPHA-N-ACETYLGLUCOSAMINYL 1-PHOSPHATE TRANSFERASE"/>
    <property type="match status" value="1"/>
</dbReference>
<keyword evidence="2" id="KW-1003">Cell membrane</keyword>
<protein>
    <submittedName>
        <fullName evidence="9">UDP-N-acetylmuramyl pentapeptide phosphotransferase/UDP-N-acetylglucosamine-1-phosphate transferase</fullName>
    </submittedName>
</protein>
<dbReference type="GO" id="GO:0071555">
    <property type="term" value="P:cell wall organization"/>
    <property type="evidence" value="ECO:0007669"/>
    <property type="project" value="TreeGrafter"/>
</dbReference>
<evidence type="ECO:0000313" key="9">
    <source>
        <dbReference type="EMBL" id="RKT44087.1"/>
    </source>
</evidence>
<dbReference type="Proteomes" id="UP000274556">
    <property type="component" value="Unassembled WGS sequence"/>
</dbReference>
<reference evidence="9 10" key="1">
    <citation type="submission" date="2018-10" db="EMBL/GenBank/DDBJ databases">
        <title>Genomic Encyclopedia of Archaeal and Bacterial Type Strains, Phase II (KMG-II): from individual species to whole genera.</title>
        <authorList>
            <person name="Goeker M."/>
        </authorList>
    </citation>
    <scope>NUCLEOTIDE SEQUENCE [LARGE SCALE GENOMIC DNA]</scope>
    <source>
        <strain evidence="9 10">DSM 235</strain>
    </source>
</reference>
<evidence type="ECO:0000256" key="5">
    <source>
        <dbReference type="ARBA" id="ARBA00022989"/>
    </source>
</evidence>
<evidence type="ECO:0000256" key="1">
    <source>
        <dbReference type="ARBA" id="ARBA00004651"/>
    </source>
</evidence>
<feature type="transmembrane region" description="Helical" evidence="8">
    <location>
        <begin position="165"/>
        <end position="182"/>
    </location>
</feature>
<name>A0A495V6V4_9GAMM</name>
<dbReference type="GO" id="GO:0046872">
    <property type="term" value="F:metal ion binding"/>
    <property type="evidence" value="ECO:0007669"/>
    <property type="project" value="UniProtKB-KW"/>
</dbReference>
<dbReference type="RefSeq" id="WP_120796578.1">
    <property type="nucleotide sequence ID" value="NZ_RBXL01000001.1"/>
</dbReference>
<comment type="caution">
    <text evidence="9">The sequence shown here is derived from an EMBL/GenBank/DDBJ whole genome shotgun (WGS) entry which is preliminary data.</text>
</comment>
<feature type="transmembrane region" description="Helical" evidence="8">
    <location>
        <begin position="245"/>
        <end position="265"/>
    </location>
</feature>
<evidence type="ECO:0000256" key="7">
    <source>
        <dbReference type="PIRSR" id="PIRSR600715-1"/>
    </source>
</evidence>
<sequence length="349" mass="37242">MPLDPPISAAAAFASFLLSVAATRWLASHGAAGLGPLDYPNARSLHSTPVPRSGGLAVLLGSSTPLLVLAALGLSARELGWIAAALLPVAGIAYLDDLGEVSRRLRLLAHLGAALLLMSGGLRWAVLDLPGWVLVFPGWVAVVLTLVYVVWLINLYNFMDGMDGFAAGMAVFGFSAFAILGWSGGEPLFALASACVALAGAGFLTGNFPPARIFLGDAGSSSLGLFVAAFSLWGVHLGLFPLWSAWLAFSPFILDATWTLLARLARRERIWEPHRSHHYQRLVLAGWSHRRTLLRAYPLMAAAAACAVASPRLPPHEQWLLIGAWAMIYALIHLKVRLVERTASSTEPS</sequence>
<dbReference type="GO" id="GO:0044038">
    <property type="term" value="P:cell wall macromolecule biosynthetic process"/>
    <property type="evidence" value="ECO:0007669"/>
    <property type="project" value="TreeGrafter"/>
</dbReference>
<accession>A0A495V6V4</accession>
<evidence type="ECO:0000256" key="8">
    <source>
        <dbReference type="SAM" id="Phobius"/>
    </source>
</evidence>